<dbReference type="Gene3D" id="1.10.340.70">
    <property type="match status" value="1"/>
</dbReference>
<dbReference type="SUPFAM" id="SSF53098">
    <property type="entry name" value="Ribonuclease H-like"/>
    <property type="match status" value="1"/>
</dbReference>
<evidence type="ECO:0000256" key="1">
    <source>
        <dbReference type="SAM" id="MobiDB-lite"/>
    </source>
</evidence>
<protein>
    <recommendedName>
        <fullName evidence="2">Integrase catalytic domain-containing protein</fullName>
    </recommendedName>
</protein>
<dbReference type="Pfam" id="PF00665">
    <property type="entry name" value="rve"/>
    <property type="match status" value="1"/>
</dbReference>
<proteinExistence type="predicted"/>
<name>A0ABY6L3A7_9ARAC</name>
<dbReference type="InterPro" id="IPR012337">
    <property type="entry name" value="RNaseH-like_sf"/>
</dbReference>
<gene>
    <name evidence="3" type="ORF">LAZ67_12000476</name>
</gene>
<keyword evidence="4" id="KW-1185">Reference proteome</keyword>
<evidence type="ECO:0000259" key="2">
    <source>
        <dbReference type="PROSITE" id="PS50994"/>
    </source>
</evidence>
<dbReference type="Proteomes" id="UP001235939">
    <property type="component" value="Chromosome 12"/>
</dbReference>
<dbReference type="Pfam" id="PF17921">
    <property type="entry name" value="Integrase_H2C2"/>
    <property type="match status" value="1"/>
</dbReference>
<accession>A0ABY6L3A7</accession>
<organism evidence="3 4">
    <name type="scientific">Cordylochernes scorpioides</name>
    <dbReference type="NCBI Taxonomy" id="51811"/>
    <lineage>
        <taxon>Eukaryota</taxon>
        <taxon>Metazoa</taxon>
        <taxon>Ecdysozoa</taxon>
        <taxon>Arthropoda</taxon>
        <taxon>Chelicerata</taxon>
        <taxon>Arachnida</taxon>
        <taxon>Pseudoscorpiones</taxon>
        <taxon>Cheliferoidea</taxon>
        <taxon>Chernetidae</taxon>
        <taxon>Cordylochernes</taxon>
    </lineage>
</organism>
<reference evidence="3 4" key="1">
    <citation type="submission" date="2022-01" db="EMBL/GenBank/DDBJ databases">
        <title>A chromosomal length assembly of Cordylochernes scorpioides.</title>
        <authorList>
            <person name="Zeh D."/>
            <person name="Zeh J."/>
        </authorList>
    </citation>
    <scope>NUCLEOTIDE SEQUENCE [LARGE SCALE GENOMIC DNA]</scope>
    <source>
        <strain evidence="3">IN4F17</strain>
        <tissue evidence="3">Whole Body</tissue>
    </source>
</reference>
<feature type="domain" description="Integrase catalytic" evidence="2">
    <location>
        <begin position="340"/>
        <end position="508"/>
    </location>
</feature>
<dbReference type="InterPro" id="IPR036397">
    <property type="entry name" value="RNaseH_sf"/>
</dbReference>
<dbReference type="InterPro" id="IPR041588">
    <property type="entry name" value="Integrase_H2C2"/>
</dbReference>
<evidence type="ECO:0000313" key="3">
    <source>
        <dbReference type="EMBL" id="UYV74672.1"/>
    </source>
</evidence>
<dbReference type="EMBL" id="CP092874">
    <property type="protein sequence ID" value="UYV74672.1"/>
    <property type="molecule type" value="Genomic_DNA"/>
</dbReference>
<sequence>MAASDMRNRHHVQPLLTCSTNAAHPVSLESLQASRPFSCLCLGDTQSLHPLLTSTHQPYCRIMSSQKCKLESITIEKKEICQLARMSKNEIGECFSLPRTTVRDILTQAEKWENYTDEATNHCSTVLQLYWNMVERDPYRSQGFMVWAGIFLGGRTALHIFRQGTLTGQSYRDEILAAYVMPQALEMGENFLLMYDNARPHRAGTDNIVADALSRVDAITTIDYEEIAKEQTGDSELQNLISKNTSLKFKQCPLQSGNLLWCDVSTNNIRPFIPIKFRKMVFRNFHELSHPGIKATTKQLTSRFIWPNMNKDIRKWAQACVNCQKCKVSIHTKSEIGKYQEVDERFSVVHIDLIGALPPSNGNIYCLTCIDRYTSWMEVVPLPDMKSETVARAFYENWIVRFGAPHTVISDRGKQFTSQLFKDLTTLCGIKLRHSTAYHPQCNGKIERLHRTIKTAIRAHNSIKWTETLPTVLLGLRAAINKDTNHSLSQMVYGKTIRLPGEFFDDSKHHLHAEEFVQQLQKEMELLKPLNEKHHSKTKVFVHKDLKTCSHVFIRTDRVKKPLEPPYEGPFPVLERTDKYFTLKVKGKNVTTSIDRLRPAYLLADSDNITAEHPTAARPIVSGALPSTSCQQNPDPPDVKKYTEFQGTGSAPDLPRTRSGRIIKKPVRFKEQ</sequence>
<feature type="region of interest" description="Disordered" evidence="1">
    <location>
        <begin position="621"/>
        <end position="672"/>
    </location>
</feature>
<dbReference type="InterPro" id="IPR001584">
    <property type="entry name" value="Integrase_cat-core"/>
</dbReference>
<evidence type="ECO:0000313" key="4">
    <source>
        <dbReference type="Proteomes" id="UP001235939"/>
    </source>
</evidence>
<dbReference type="Gene3D" id="3.30.420.10">
    <property type="entry name" value="Ribonuclease H-like superfamily/Ribonuclease H"/>
    <property type="match status" value="2"/>
</dbReference>
<dbReference type="PROSITE" id="PS50994">
    <property type="entry name" value="INTEGRASE"/>
    <property type="match status" value="1"/>
</dbReference>
<feature type="compositionally biased region" description="Basic residues" evidence="1">
    <location>
        <begin position="658"/>
        <end position="672"/>
    </location>
</feature>
<dbReference type="PANTHER" id="PTHR38681:SF1">
    <property type="entry name" value="RETROVIRUS-RELATED POL POLYPROTEIN FROM TRANSPOSON 412-LIKE PROTEIN"/>
    <property type="match status" value="1"/>
</dbReference>
<dbReference type="PANTHER" id="PTHR38681">
    <property type="entry name" value="RETROVIRUS-RELATED POL POLYPROTEIN FROM TRANSPOSON 412-LIKE PROTEIN-RELATED"/>
    <property type="match status" value="1"/>
</dbReference>